<keyword evidence="1" id="KW-0694">RNA-binding</keyword>
<evidence type="ECO:0000313" key="4">
    <source>
        <dbReference type="Proteomes" id="UP000765509"/>
    </source>
</evidence>
<dbReference type="InterPro" id="IPR001584">
    <property type="entry name" value="Integrase_cat-core"/>
</dbReference>
<evidence type="ECO:0000313" key="3">
    <source>
        <dbReference type="EMBL" id="MBW0486395.1"/>
    </source>
</evidence>
<keyword evidence="4" id="KW-1185">Reference proteome</keyword>
<dbReference type="EMBL" id="AVOT02008632">
    <property type="protein sequence ID" value="MBW0486395.1"/>
    <property type="molecule type" value="Genomic_DNA"/>
</dbReference>
<dbReference type="InterPro" id="IPR036397">
    <property type="entry name" value="RNaseH_sf"/>
</dbReference>
<dbReference type="PANTHER" id="PTHR37984:SF5">
    <property type="entry name" value="PROTEIN NYNRIN-LIKE"/>
    <property type="match status" value="1"/>
</dbReference>
<dbReference type="InterPro" id="IPR012337">
    <property type="entry name" value="RNaseH-like_sf"/>
</dbReference>
<dbReference type="Gene3D" id="3.30.420.10">
    <property type="entry name" value="Ribonuclease H-like superfamily/Ribonuclease H"/>
    <property type="match status" value="1"/>
</dbReference>
<comment type="caution">
    <text evidence="3">The sequence shown here is derived from an EMBL/GenBank/DDBJ whole genome shotgun (WGS) entry which is preliminary data.</text>
</comment>
<proteinExistence type="predicted"/>
<dbReference type="InterPro" id="IPR050951">
    <property type="entry name" value="Retrovirus_Pol_polyprotein"/>
</dbReference>
<dbReference type="SUPFAM" id="SSF53098">
    <property type="entry name" value="Ribonuclease H-like"/>
    <property type="match status" value="1"/>
</dbReference>
<dbReference type="PANTHER" id="PTHR37984">
    <property type="entry name" value="PROTEIN CBG26694"/>
    <property type="match status" value="1"/>
</dbReference>
<dbReference type="AlphaFoldDB" id="A0A9Q3CNS1"/>
<dbReference type="GO" id="GO:0005634">
    <property type="term" value="C:nucleus"/>
    <property type="evidence" value="ECO:0007669"/>
    <property type="project" value="UniProtKB-ARBA"/>
</dbReference>
<dbReference type="GO" id="GO:0015074">
    <property type="term" value="P:DNA integration"/>
    <property type="evidence" value="ECO:0007669"/>
    <property type="project" value="InterPro"/>
</dbReference>
<name>A0A9Q3CNS1_9BASI</name>
<accession>A0A9Q3CNS1</accession>
<sequence length="103" mass="12101">MITDIMRWSRAISHAGLSQNIISVRDQKFTSTLWKNLHSLFGMKLLFSTVYVPQTNGLAEMMIQNLEDMIRRFCDYGLEFKESYGSNHDWYTLIPALELEYKT</sequence>
<evidence type="ECO:0000259" key="2">
    <source>
        <dbReference type="PROSITE" id="PS50994"/>
    </source>
</evidence>
<dbReference type="Proteomes" id="UP000765509">
    <property type="component" value="Unassembled WGS sequence"/>
</dbReference>
<organism evidence="3 4">
    <name type="scientific">Austropuccinia psidii MF-1</name>
    <dbReference type="NCBI Taxonomy" id="1389203"/>
    <lineage>
        <taxon>Eukaryota</taxon>
        <taxon>Fungi</taxon>
        <taxon>Dikarya</taxon>
        <taxon>Basidiomycota</taxon>
        <taxon>Pucciniomycotina</taxon>
        <taxon>Pucciniomycetes</taxon>
        <taxon>Pucciniales</taxon>
        <taxon>Sphaerophragmiaceae</taxon>
        <taxon>Austropuccinia</taxon>
    </lineage>
</organism>
<protein>
    <recommendedName>
        <fullName evidence="2">Integrase catalytic domain-containing protein</fullName>
    </recommendedName>
</protein>
<gene>
    <name evidence="3" type="ORF">O181_026110</name>
</gene>
<reference evidence="3" key="1">
    <citation type="submission" date="2021-03" db="EMBL/GenBank/DDBJ databases">
        <title>Draft genome sequence of rust myrtle Austropuccinia psidii MF-1, a brazilian biotype.</title>
        <authorList>
            <person name="Quecine M.C."/>
            <person name="Pachon D.M.R."/>
            <person name="Bonatelli M.L."/>
            <person name="Correr F.H."/>
            <person name="Franceschini L.M."/>
            <person name="Leite T.F."/>
            <person name="Margarido G.R.A."/>
            <person name="Almeida C.A."/>
            <person name="Ferrarezi J.A."/>
            <person name="Labate C.A."/>
        </authorList>
    </citation>
    <scope>NUCLEOTIDE SEQUENCE</scope>
    <source>
        <strain evidence="3">MF-1</strain>
    </source>
</reference>
<dbReference type="PROSITE" id="PS50994">
    <property type="entry name" value="INTEGRASE"/>
    <property type="match status" value="1"/>
</dbReference>
<evidence type="ECO:0000256" key="1">
    <source>
        <dbReference type="ARBA" id="ARBA00022884"/>
    </source>
</evidence>
<dbReference type="GO" id="GO:0003723">
    <property type="term" value="F:RNA binding"/>
    <property type="evidence" value="ECO:0007669"/>
    <property type="project" value="UniProtKB-KW"/>
</dbReference>
<feature type="domain" description="Integrase catalytic" evidence="2">
    <location>
        <begin position="1"/>
        <end position="103"/>
    </location>
</feature>